<protein>
    <submittedName>
        <fullName evidence="2">Putative membrane-bound metal-dependent hydrolase protein</fullName>
    </submittedName>
</protein>
<keyword evidence="2" id="KW-0378">Hydrolase</keyword>
<dbReference type="Proteomes" id="UP000029384">
    <property type="component" value="Unassembled WGS sequence"/>
</dbReference>
<reference evidence="2 3" key="1">
    <citation type="submission" date="2014-06" db="EMBL/GenBank/DDBJ databases">
        <authorList>
            <person name="Ngugi D.K."/>
            <person name="Blom J."/>
            <person name="Alam I."/>
            <person name="Rashid M."/>
            <person name="Baalawi W."/>
            <person name="Zhang G."/>
            <person name="Hikmawan T."/>
            <person name="Guan Y."/>
            <person name="Antunes A."/>
            <person name="Siam R."/>
            <person name="El-Dorry H."/>
            <person name="Bajic V."/>
            <person name="Stingl U."/>
        </authorList>
    </citation>
    <scope>NUCLEOTIDE SEQUENCE [LARGE SCALE GENOMIC DNA]</scope>
    <source>
        <strain evidence="2">SCGC AAA799-B03</strain>
    </source>
</reference>
<keyword evidence="1" id="KW-1133">Transmembrane helix</keyword>
<comment type="caution">
    <text evidence="2">The sequence shown here is derived from an EMBL/GenBank/DDBJ whole genome shotgun (WGS) entry which is preliminary data.</text>
</comment>
<keyword evidence="1" id="KW-0472">Membrane</keyword>
<name>A0A087S932_9ARCH</name>
<accession>A0A087S932</accession>
<feature type="transmembrane region" description="Helical" evidence="1">
    <location>
        <begin position="128"/>
        <end position="149"/>
    </location>
</feature>
<proteinExistence type="predicted"/>
<evidence type="ECO:0000313" key="3">
    <source>
        <dbReference type="Proteomes" id="UP000029384"/>
    </source>
</evidence>
<organism evidence="2 3">
    <name type="scientific">Marine Group I thaumarchaeote SCGC AAA799-B03</name>
    <dbReference type="NCBI Taxonomy" id="1502289"/>
    <lineage>
        <taxon>Archaea</taxon>
        <taxon>Nitrososphaerota</taxon>
        <taxon>Marine Group I</taxon>
    </lineage>
</organism>
<keyword evidence="1" id="KW-0812">Transmembrane</keyword>
<dbReference type="GO" id="GO:0016787">
    <property type="term" value="F:hydrolase activity"/>
    <property type="evidence" value="ECO:0007669"/>
    <property type="project" value="UniProtKB-KW"/>
</dbReference>
<evidence type="ECO:0000313" key="2">
    <source>
        <dbReference type="EMBL" id="KFM22236.1"/>
    </source>
</evidence>
<feature type="transmembrane region" description="Helical" evidence="1">
    <location>
        <begin position="103"/>
        <end position="121"/>
    </location>
</feature>
<evidence type="ECO:0000256" key="1">
    <source>
        <dbReference type="SAM" id="Phobius"/>
    </source>
</evidence>
<feature type="transmembrane region" description="Helical" evidence="1">
    <location>
        <begin position="12"/>
        <end position="35"/>
    </location>
</feature>
<feature type="transmembrane region" description="Helical" evidence="1">
    <location>
        <begin position="56"/>
        <end position="83"/>
    </location>
</feature>
<keyword evidence="3" id="KW-1185">Reference proteome</keyword>
<gene>
    <name evidence="2" type="ORF">AAA799B03_00136</name>
</gene>
<feature type="transmembrane region" description="Helical" evidence="1">
    <location>
        <begin position="169"/>
        <end position="189"/>
    </location>
</feature>
<sequence>MWVNKRKNDLVFIIKATLLYGILAAGFSLLGIFLPERQFLDNPISGGLDWFHIIGHIVWGLMIGALSFSLRYFLLSGAFAIIIDWDHLVQFLDIDAIGRMGHSIPFGFLAAVVMMILFSDLRNRNEHYLLGAVAFAAMLAHISFDTLTGSGNFPLFAPFYDHLIRFPNSFWFVFQLAGAAIIISSMILAKSHISKDKDIVKKSRRS</sequence>
<dbReference type="AlphaFoldDB" id="A0A087S932"/>
<dbReference type="EMBL" id="JOTA01000002">
    <property type="protein sequence ID" value="KFM22236.1"/>
    <property type="molecule type" value="Genomic_DNA"/>
</dbReference>